<proteinExistence type="predicted"/>
<reference evidence="1" key="1">
    <citation type="journal article" date="2014" name="Front. Microbiol.">
        <title>High frequency of phylogenetically diverse reductive dehalogenase-homologous genes in deep subseafloor sedimentary metagenomes.</title>
        <authorList>
            <person name="Kawai M."/>
            <person name="Futagami T."/>
            <person name="Toyoda A."/>
            <person name="Takaki Y."/>
            <person name="Nishi S."/>
            <person name="Hori S."/>
            <person name="Arai W."/>
            <person name="Tsubouchi T."/>
            <person name="Morono Y."/>
            <person name="Uchiyama I."/>
            <person name="Ito T."/>
            <person name="Fujiyama A."/>
            <person name="Inagaki F."/>
            <person name="Takami H."/>
        </authorList>
    </citation>
    <scope>NUCLEOTIDE SEQUENCE</scope>
    <source>
        <strain evidence="1">Expedition CK06-06</strain>
    </source>
</reference>
<gene>
    <name evidence="1" type="ORF">S01H1_26484</name>
</gene>
<protein>
    <submittedName>
        <fullName evidence="1">Uncharacterized protein</fullName>
    </submittedName>
</protein>
<organism evidence="1">
    <name type="scientific">marine sediment metagenome</name>
    <dbReference type="NCBI Taxonomy" id="412755"/>
    <lineage>
        <taxon>unclassified sequences</taxon>
        <taxon>metagenomes</taxon>
        <taxon>ecological metagenomes</taxon>
    </lineage>
</organism>
<dbReference type="EMBL" id="BARS01016055">
    <property type="protein sequence ID" value="GAF97289.1"/>
    <property type="molecule type" value="Genomic_DNA"/>
</dbReference>
<feature type="non-terminal residue" evidence="1">
    <location>
        <position position="117"/>
    </location>
</feature>
<name>X0TVL0_9ZZZZ</name>
<comment type="caution">
    <text evidence="1">The sequence shown here is derived from an EMBL/GenBank/DDBJ whole genome shotgun (WGS) entry which is preliminary data.</text>
</comment>
<accession>X0TVL0</accession>
<sequence>MRRSRLIFSSILILVLLLLAVTGALWLGFMPQRLIPFSFLEADLSPLPNYKGEFVSAGRDGQWNRPKSKFALGAVDSGAFNLRPQANCSPEAIVHYAERAPEVFDGEKSGLLYGVKT</sequence>
<dbReference type="AlphaFoldDB" id="X0TVL0"/>
<evidence type="ECO:0000313" key="1">
    <source>
        <dbReference type="EMBL" id="GAF97289.1"/>
    </source>
</evidence>